<evidence type="ECO:0000313" key="2">
    <source>
        <dbReference type="Proteomes" id="UP001549257"/>
    </source>
</evidence>
<gene>
    <name evidence="1" type="ORF">ABIE21_003290</name>
</gene>
<accession>A0ABV2QRS2</accession>
<protein>
    <recommendedName>
        <fullName evidence="3">HNH endonuclease</fullName>
    </recommendedName>
</protein>
<reference evidence="1 2" key="1">
    <citation type="submission" date="2024-06" db="EMBL/GenBank/DDBJ databases">
        <title>Sorghum-associated microbial communities from plants grown in Nebraska, USA.</title>
        <authorList>
            <person name="Schachtman D."/>
        </authorList>
    </citation>
    <scope>NUCLEOTIDE SEQUENCE [LARGE SCALE GENOMIC DNA]</scope>
    <source>
        <strain evidence="1 2">2857</strain>
    </source>
</reference>
<dbReference type="EMBL" id="JBEPSJ010000005">
    <property type="protein sequence ID" value="MET4583759.1"/>
    <property type="molecule type" value="Genomic_DNA"/>
</dbReference>
<dbReference type="Proteomes" id="UP001549257">
    <property type="component" value="Unassembled WGS sequence"/>
</dbReference>
<proteinExistence type="predicted"/>
<dbReference type="RefSeq" id="WP_354025933.1">
    <property type="nucleotide sequence ID" value="NZ_JBEPSJ010000005.1"/>
</dbReference>
<sequence>MIHFDKLGSKLVSRRSEEPDVEWGVSYADANHMGEVDSAGRDLITTPQRQILLVPVVIMHPAAHGYLRTRVDFTTVQADQIRLPMVQTVDPTVVVRMQDTRLTVLDGNSKPFFTVDLDERTAWFIRHLGNVGVVLVGESGKAIQVATLALGSTMPYATVALHKGSVGAKGRDNILRVSEDWKAIVPGSSHPFSGPGLDADDRLWVYYGDRKKIFFPATFPQSCFICGSHDVNREHCTPKWLADKLQLMPVVAGVLCEPCNSRLGKSLEAPVSQLFDRGKLADPANGALVNHWMAKTAATLGAAANIKVPETLRQSVDTGDLDPGLMIWARATAIVTEAFFRFRVISFTAERENRDWFIATFEFNGFAFAVAHLPGADIDAPDWFPMTHPNRKDFSAGSAGVEKVLAHLMTSIGTPIDVYADAEGRVPPPRTAKGPRGVGKA</sequence>
<name>A0ABV2QRS2_9MICO</name>
<evidence type="ECO:0008006" key="3">
    <source>
        <dbReference type="Google" id="ProtNLM"/>
    </source>
</evidence>
<organism evidence="1 2">
    <name type="scientific">Conyzicola nivalis</name>
    <dbReference type="NCBI Taxonomy" id="1477021"/>
    <lineage>
        <taxon>Bacteria</taxon>
        <taxon>Bacillati</taxon>
        <taxon>Actinomycetota</taxon>
        <taxon>Actinomycetes</taxon>
        <taxon>Micrococcales</taxon>
        <taxon>Microbacteriaceae</taxon>
        <taxon>Conyzicola</taxon>
    </lineage>
</organism>
<evidence type="ECO:0000313" key="1">
    <source>
        <dbReference type="EMBL" id="MET4583759.1"/>
    </source>
</evidence>
<keyword evidence="2" id="KW-1185">Reference proteome</keyword>
<comment type="caution">
    <text evidence="1">The sequence shown here is derived from an EMBL/GenBank/DDBJ whole genome shotgun (WGS) entry which is preliminary data.</text>
</comment>